<dbReference type="AlphaFoldDB" id="A0A379QI01"/>
<dbReference type="Pfam" id="PF07511">
    <property type="entry name" value="DUF1525"/>
    <property type="match status" value="1"/>
</dbReference>
<reference evidence="2 3" key="1">
    <citation type="submission" date="2018-06" db="EMBL/GenBank/DDBJ databases">
        <authorList>
            <consortium name="Pathogen Informatics"/>
            <person name="Doyle S."/>
        </authorList>
    </citation>
    <scope>NUCLEOTIDE SEQUENCE [LARGE SCALE GENOMIC DNA]</scope>
    <source>
        <strain evidence="2 3">NCTC10252</strain>
    </source>
</reference>
<name>A0A379QI01_SALER</name>
<proteinExistence type="predicted"/>
<gene>
    <name evidence="2" type="ORF">NCTC10252_01100</name>
</gene>
<evidence type="ECO:0000313" key="2">
    <source>
        <dbReference type="EMBL" id="SUF55889.1"/>
    </source>
</evidence>
<evidence type="ECO:0000313" key="3">
    <source>
        <dbReference type="Proteomes" id="UP000254597"/>
    </source>
</evidence>
<feature type="signal peptide" evidence="1">
    <location>
        <begin position="1"/>
        <end position="20"/>
    </location>
</feature>
<keyword evidence="1" id="KW-0732">Signal</keyword>
<feature type="chain" id="PRO_5016772687" evidence="1">
    <location>
        <begin position="21"/>
        <end position="135"/>
    </location>
</feature>
<dbReference type="NCBIfam" id="TIGR03757">
    <property type="entry name" value="conj_TIGR03757"/>
    <property type="match status" value="1"/>
</dbReference>
<dbReference type="EMBL" id="UGWP01000004">
    <property type="protein sequence ID" value="SUF55889.1"/>
    <property type="molecule type" value="Genomic_DNA"/>
</dbReference>
<evidence type="ECO:0000256" key="1">
    <source>
        <dbReference type="SAM" id="SignalP"/>
    </source>
</evidence>
<dbReference type="Proteomes" id="UP000254597">
    <property type="component" value="Unassembled WGS sequence"/>
</dbReference>
<sequence>MFRHLSLLALILSAPSFASIAVYTDRQHPPVNVQPDTRVIYLDATEQLQQNMFGSLAKDPAQAERQAKSVIHAASWPQQQEALAQAYQGLIQAWQLGLKKYPAVVFDDRDVVYGTADIAVAQSYRQGRTHTEGQP</sequence>
<protein>
    <submittedName>
        <fullName evidence="2">Integrating conjugative element protein</fullName>
    </submittedName>
</protein>
<dbReference type="InterPro" id="IPR011090">
    <property type="entry name" value="Integr_conj_element_PFL4709"/>
</dbReference>
<organism evidence="2 3">
    <name type="scientific">Salmonella enterica</name>
    <name type="common">Salmonella choleraesuis</name>
    <dbReference type="NCBI Taxonomy" id="28901"/>
    <lineage>
        <taxon>Bacteria</taxon>
        <taxon>Pseudomonadati</taxon>
        <taxon>Pseudomonadota</taxon>
        <taxon>Gammaproteobacteria</taxon>
        <taxon>Enterobacterales</taxon>
        <taxon>Enterobacteriaceae</taxon>
        <taxon>Salmonella</taxon>
    </lineage>
</organism>
<accession>A0A379QI01</accession>